<reference evidence="1 2" key="1">
    <citation type="submission" date="2024-05" db="EMBL/GenBank/DDBJ databases">
        <title>Genome Sequence and Characterization of the New Strain Purple Sulfur Bacterium of Genus Thioalkalicoccus.</title>
        <authorList>
            <person name="Bryantseva I.A."/>
            <person name="Kyndt J.A."/>
            <person name="Imhoff J.F."/>
        </authorList>
    </citation>
    <scope>NUCLEOTIDE SEQUENCE [LARGE SCALE GENOMIC DNA]</scope>
    <source>
        <strain evidence="1 2">Um2</strain>
    </source>
</reference>
<sequence>MSNAGRGRDPGRPDANQLVSRHHDPFGVLYPAATDAMAVALDQVQIPGPPVGFDLTPAESRDPDPAVRYRRRTIQRLTGRDWAGDRMALIDKATPHALYDLMLSEVSVDEKPSPRDVALATNQSLWRIGSNFIAFVSDPAVRRDFGLAGGVPHLAMNCDPNTRDRESVQAAKQFHLHLICWTRDELAGLARPDRFAEVAQVTTRRQVLDPLAFVAARLLPPMLGDRPLQPLGGRWLAPDDRACLDGTRPFGASIRLPGWSVLAQPAFGVMIQVIHDRLITLATLLLEAFTGKLMSPDPWRRHRLLAAERIRANLRELALPVEACTALEVFAARLRDLPEAVVRRLARGGSVRRQHLMTLNLPSYALCLHGAGGAAATPDSAVDLSIQPRLFSGIGGAGLVGLAGVPCVRIARGRGRYSFAQWAERARFQRDFATFNQRQMADLDGLVFEPVRTFAGVPAGWLAAERDADRDRGAAPR</sequence>
<accession>A0ABV4BDL4</accession>
<evidence type="ECO:0008006" key="3">
    <source>
        <dbReference type="Google" id="ProtNLM"/>
    </source>
</evidence>
<protein>
    <recommendedName>
        <fullName evidence="3">RES domain-containing protein</fullName>
    </recommendedName>
</protein>
<keyword evidence="2" id="KW-1185">Reference proteome</keyword>
<comment type="caution">
    <text evidence="1">The sequence shown here is derived from an EMBL/GenBank/DDBJ whole genome shotgun (WGS) entry which is preliminary data.</text>
</comment>
<dbReference type="EMBL" id="JBDKXB010000002">
    <property type="protein sequence ID" value="MEY6431338.1"/>
    <property type="molecule type" value="Genomic_DNA"/>
</dbReference>
<dbReference type="Proteomes" id="UP001564408">
    <property type="component" value="Unassembled WGS sequence"/>
</dbReference>
<evidence type="ECO:0000313" key="2">
    <source>
        <dbReference type="Proteomes" id="UP001564408"/>
    </source>
</evidence>
<gene>
    <name evidence="1" type="ORF">ABC977_02830</name>
</gene>
<name>A0ABV4BDL4_9GAMM</name>
<dbReference type="RefSeq" id="WP_369665715.1">
    <property type="nucleotide sequence ID" value="NZ_JBDKXB010000002.1"/>
</dbReference>
<proteinExistence type="predicted"/>
<organism evidence="1 2">
    <name type="scientific">Thioalkalicoccus limnaeus</name>
    <dbReference type="NCBI Taxonomy" id="120681"/>
    <lineage>
        <taxon>Bacteria</taxon>
        <taxon>Pseudomonadati</taxon>
        <taxon>Pseudomonadota</taxon>
        <taxon>Gammaproteobacteria</taxon>
        <taxon>Chromatiales</taxon>
        <taxon>Chromatiaceae</taxon>
        <taxon>Thioalkalicoccus</taxon>
    </lineage>
</organism>
<evidence type="ECO:0000313" key="1">
    <source>
        <dbReference type="EMBL" id="MEY6431338.1"/>
    </source>
</evidence>